<protein>
    <recommendedName>
        <fullName evidence="4">Arrestin C-terminal-like domain-containing protein</fullName>
    </recommendedName>
</protein>
<evidence type="ECO:0000256" key="1">
    <source>
        <dbReference type="ARBA" id="ARBA00005298"/>
    </source>
</evidence>
<dbReference type="SUPFAM" id="SSF81296">
    <property type="entry name" value="E set domains"/>
    <property type="match status" value="2"/>
</dbReference>
<dbReference type="Gene3D" id="2.60.40.640">
    <property type="match status" value="2"/>
</dbReference>
<comment type="similarity">
    <text evidence="1">Belongs to the arrestin family.</text>
</comment>
<dbReference type="InterPro" id="IPR050357">
    <property type="entry name" value="Arrestin_domain-protein"/>
</dbReference>
<organism evidence="5">
    <name type="scientific">Rhodnius neglectus</name>
    <dbReference type="NCBI Taxonomy" id="72488"/>
    <lineage>
        <taxon>Eukaryota</taxon>
        <taxon>Metazoa</taxon>
        <taxon>Ecdysozoa</taxon>
        <taxon>Arthropoda</taxon>
        <taxon>Hexapoda</taxon>
        <taxon>Insecta</taxon>
        <taxon>Pterygota</taxon>
        <taxon>Neoptera</taxon>
        <taxon>Paraneoptera</taxon>
        <taxon>Hemiptera</taxon>
        <taxon>Heteroptera</taxon>
        <taxon>Panheteroptera</taxon>
        <taxon>Cimicomorpha</taxon>
        <taxon>Reduviidae</taxon>
        <taxon>Triatominae</taxon>
        <taxon>Rhodnius</taxon>
    </lineage>
</organism>
<dbReference type="InterPro" id="IPR011022">
    <property type="entry name" value="Arrestin_C-like"/>
</dbReference>
<dbReference type="InterPro" id="IPR014752">
    <property type="entry name" value="Arrestin-like_C"/>
</dbReference>
<dbReference type="GO" id="GO:0005737">
    <property type="term" value="C:cytoplasm"/>
    <property type="evidence" value="ECO:0007669"/>
    <property type="project" value="TreeGrafter"/>
</dbReference>
<feature type="region of interest" description="Disordered" evidence="3">
    <location>
        <begin position="56"/>
        <end position="84"/>
    </location>
</feature>
<dbReference type="AlphaFoldDB" id="A0A0P4VM77"/>
<feature type="domain" description="Arrestin C-terminal-like" evidence="4">
    <location>
        <begin position="195"/>
        <end position="328"/>
    </location>
</feature>
<evidence type="ECO:0000256" key="3">
    <source>
        <dbReference type="SAM" id="MobiDB-lite"/>
    </source>
</evidence>
<accession>A0A0P4VM77</accession>
<evidence type="ECO:0000256" key="2">
    <source>
        <dbReference type="ARBA" id="ARBA00022606"/>
    </source>
</evidence>
<evidence type="ECO:0000259" key="4">
    <source>
        <dbReference type="SMART" id="SM01017"/>
    </source>
</evidence>
<proteinExistence type="evidence at transcript level"/>
<name>A0A0P4VM77_9HEMI</name>
<dbReference type="EMBL" id="GDKW01003046">
    <property type="protein sequence ID" value="JAI53549.1"/>
    <property type="molecule type" value="mRNA"/>
</dbReference>
<dbReference type="SMART" id="SM01017">
    <property type="entry name" value="Arrestin_C"/>
    <property type="match status" value="1"/>
</dbReference>
<dbReference type="InterPro" id="IPR014756">
    <property type="entry name" value="Ig_E-set"/>
</dbReference>
<feature type="compositionally biased region" description="Basic and acidic residues" evidence="3">
    <location>
        <begin position="70"/>
        <end position="84"/>
    </location>
</feature>
<dbReference type="PANTHER" id="PTHR11188:SF176">
    <property type="entry name" value="ARRESTIN DOMAIN-CONTAINING PROTEIN 1"/>
    <property type="match status" value="1"/>
</dbReference>
<reference evidence="5" key="1">
    <citation type="journal article" date="2016" name="PLoS Negl. Trop. Dis.">
        <title>A Deep Insight into the Sialome of Rhodnius neglectus, a Vector of Chagas Disease.</title>
        <authorList>
            <person name="Santiago P.B."/>
            <person name="Assumpcao T.C."/>
            <person name="Araujo C.N."/>
            <person name="Bastos I.M."/>
            <person name="Neves D."/>
            <person name="Silva I.G."/>
            <person name="Charneau S."/>
            <person name="Queiroz R.M."/>
            <person name="Raiol T."/>
            <person name="Oliveira J.V."/>
            <person name="Sousa M.V."/>
            <person name="Calvo E."/>
            <person name="Ribeiro J.M."/>
            <person name="Santana J.M."/>
        </authorList>
    </citation>
    <scope>NUCLEOTIDE SEQUENCE</scope>
    <source>
        <tissue evidence="5">Salivary glands</tissue>
    </source>
</reference>
<dbReference type="Pfam" id="PF00339">
    <property type="entry name" value="Arrestin_N"/>
    <property type="match status" value="1"/>
</dbReference>
<evidence type="ECO:0000313" key="5">
    <source>
        <dbReference type="EMBL" id="JAI53549.1"/>
    </source>
</evidence>
<dbReference type="Pfam" id="PF02752">
    <property type="entry name" value="Arrestin_C"/>
    <property type="match status" value="1"/>
</dbReference>
<sequence length="381" mass="42566">MSVRSFEIQFDSPTNTYYAGSRVTGRVYLKLDKNIKIRGLMVKCVGFAHVSWEEKVSQGHEKEKEEEEEEKKKGDEEEGERKERVTMEICSADEEYFSKTYYLIGSNSSDITIPAGKHSYIFSVELPKNLPTSFEGKYGHVRYFMNATLNSPRKLNEQASSLFQVLSPLDLNKLTTAKAPEKRETSKNYCCLWCKSGPLTLVLWVPQTGFVADEEIPLTVEVDNASNVKVEDVEVILNKVENYTAYSPKVSKKSFKELLKYRTLGGVEVNGSKTFTTAVRFPTVPFINLKSCTVINVNFYLQVTALASRACATNLSENIKLTMGTVAIGSSGKKNNFSTPTPNSDVHSAPYPLPLYPNLKINSSYSKGISVNETTPIIVSD</sequence>
<dbReference type="InterPro" id="IPR011021">
    <property type="entry name" value="Arrestin-like_N"/>
</dbReference>
<keyword evidence="2" id="KW-0716">Sensory transduction</keyword>
<dbReference type="GO" id="GO:0015031">
    <property type="term" value="P:protein transport"/>
    <property type="evidence" value="ECO:0007669"/>
    <property type="project" value="TreeGrafter"/>
</dbReference>
<dbReference type="PANTHER" id="PTHR11188">
    <property type="entry name" value="ARRESTIN DOMAIN CONTAINING PROTEIN"/>
    <property type="match status" value="1"/>
</dbReference>